<evidence type="ECO:0000313" key="10">
    <source>
        <dbReference type="EMBL" id="KAF7830520.1"/>
    </source>
</evidence>
<name>A0A834TXQ4_9FABA</name>
<comment type="caution">
    <text evidence="10">The sequence shown here is derived from an EMBL/GenBank/DDBJ whole genome shotgun (WGS) entry which is preliminary data.</text>
</comment>
<dbReference type="Gene3D" id="1.20.5.170">
    <property type="match status" value="1"/>
</dbReference>
<dbReference type="PANTHER" id="PTHR45764">
    <property type="entry name" value="BZIP TRANSCRIPTION FACTOR 44"/>
    <property type="match status" value="1"/>
</dbReference>
<keyword evidence="3" id="KW-0238">DNA-binding</keyword>
<evidence type="ECO:0000256" key="1">
    <source>
        <dbReference type="ARBA" id="ARBA00004123"/>
    </source>
</evidence>
<evidence type="ECO:0000256" key="2">
    <source>
        <dbReference type="ARBA" id="ARBA00023015"/>
    </source>
</evidence>
<dbReference type="Pfam" id="PF00170">
    <property type="entry name" value="bZIP_1"/>
    <property type="match status" value="1"/>
</dbReference>
<dbReference type="AlphaFoldDB" id="A0A834TXQ4"/>
<feature type="coiled-coil region" evidence="6">
    <location>
        <begin position="172"/>
        <end position="199"/>
    </location>
</feature>
<feature type="compositionally biased region" description="Polar residues" evidence="7">
    <location>
        <begin position="134"/>
        <end position="143"/>
    </location>
</feature>
<dbReference type="CDD" id="cd14702">
    <property type="entry name" value="bZIP_plant_GBF1"/>
    <property type="match status" value="1"/>
</dbReference>
<dbReference type="EMBL" id="JAAIUW010000005">
    <property type="protein sequence ID" value="KAF7830520.1"/>
    <property type="molecule type" value="Genomic_DNA"/>
</dbReference>
<keyword evidence="11" id="KW-1185">Reference proteome</keyword>
<evidence type="ECO:0000256" key="8">
    <source>
        <dbReference type="SAM" id="Phobius"/>
    </source>
</evidence>
<accession>A0A834TXQ4</accession>
<proteinExistence type="predicted"/>
<dbReference type="GO" id="GO:0000976">
    <property type="term" value="F:transcription cis-regulatory region binding"/>
    <property type="evidence" value="ECO:0007669"/>
    <property type="project" value="TreeGrafter"/>
</dbReference>
<keyword evidence="4" id="KW-0804">Transcription</keyword>
<dbReference type="Proteomes" id="UP000634136">
    <property type="component" value="Unassembled WGS sequence"/>
</dbReference>
<dbReference type="InterPro" id="IPR046347">
    <property type="entry name" value="bZIP_sf"/>
</dbReference>
<dbReference type="SMART" id="SM00338">
    <property type="entry name" value="BRLZ"/>
    <property type="match status" value="1"/>
</dbReference>
<evidence type="ECO:0000256" key="5">
    <source>
        <dbReference type="ARBA" id="ARBA00023242"/>
    </source>
</evidence>
<keyword evidence="8" id="KW-1133">Transmembrane helix</keyword>
<keyword evidence="2" id="KW-0805">Transcription regulation</keyword>
<feature type="transmembrane region" description="Helical" evidence="8">
    <location>
        <begin position="52"/>
        <end position="73"/>
    </location>
</feature>
<dbReference type="GO" id="GO:0045893">
    <property type="term" value="P:positive regulation of DNA-templated transcription"/>
    <property type="evidence" value="ECO:0007669"/>
    <property type="project" value="TreeGrafter"/>
</dbReference>
<evidence type="ECO:0000256" key="4">
    <source>
        <dbReference type="ARBA" id="ARBA00023163"/>
    </source>
</evidence>
<dbReference type="InterPro" id="IPR004827">
    <property type="entry name" value="bZIP"/>
</dbReference>
<keyword evidence="8" id="KW-0472">Membrane</keyword>
<reference evidence="10" key="1">
    <citation type="submission" date="2020-09" db="EMBL/GenBank/DDBJ databases">
        <title>Genome-Enabled Discovery of Anthraquinone Biosynthesis in Senna tora.</title>
        <authorList>
            <person name="Kang S.-H."/>
            <person name="Pandey R.P."/>
            <person name="Lee C.-M."/>
            <person name="Sim J.-S."/>
            <person name="Jeong J.-T."/>
            <person name="Choi B.-S."/>
            <person name="Jung M."/>
            <person name="Ginzburg D."/>
            <person name="Zhao K."/>
            <person name="Won S.Y."/>
            <person name="Oh T.-J."/>
            <person name="Yu Y."/>
            <person name="Kim N.-H."/>
            <person name="Lee O.R."/>
            <person name="Lee T.-H."/>
            <person name="Bashyal P."/>
            <person name="Kim T.-S."/>
            <person name="Lee W.-H."/>
            <person name="Kawkins C."/>
            <person name="Kim C.-K."/>
            <person name="Kim J.S."/>
            <person name="Ahn B.O."/>
            <person name="Rhee S.Y."/>
            <person name="Sohng J.K."/>
        </authorList>
    </citation>
    <scope>NUCLEOTIDE SEQUENCE</scope>
    <source>
        <tissue evidence="10">Leaf</tissue>
    </source>
</reference>
<evidence type="ECO:0000313" key="11">
    <source>
        <dbReference type="Proteomes" id="UP000634136"/>
    </source>
</evidence>
<dbReference type="GO" id="GO:0046982">
    <property type="term" value="F:protein heterodimerization activity"/>
    <property type="evidence" value="ECO:0007669"/>
    <property type="project" value="UniProtKB-ARBA"/>
</dbReference>
<dbReference type="SUPFAM" id="SSF57959">
    <property type="entry name" value="Leucine zipper domain"/>
    <property type="match status" value="1"/>
</dbReference>
<protein>
    <submittedName>
        <fullName evidence="10">Basic leucine zipper 4-like</fullName>
    </submittedName>
</protein>
<dbReference type="InterPro" id="IPR045314">
    <property type="entry name" value="bZIP_plant_GBF1"/>
</dbReference>
<feature type="region of interest" description="Disordered" evidence="7">
    <location>
        <begin position="130"/>
        <end position="170"/>
    </location>
</feature>
<dbReference type="FunFam" id="1.20.5.170:FF:000020">
    <property type="entry name" value="BZIP transcription factor"/>
    <property type="match status" value="1"/>
</dbReference>
<dbReference type="PROSITE" id="PS00036">
    <property type="entry name" value="BZIP_BASIC"/>
    <property type="match status" value="1"/>
</dbReference>
<feature type="domain" description="BZIP" evidence="9">
    <location>
        <begin position="147"/>
        <end position="194"/>
    </location>
</feature>
<dbReference type="PANTHER" id="PTHR45764:SF52">
    <property type="entry name" value="BASIC LEUCINE ZIPPER 4"/>
    <property type="match status" value="1"/>
</dbReference>
<keyword evidence="5" id="KW-0539">Nucleus</keyword>
<keyword evidence="8" id="KW-0812">Transmembrane</keyword>
<evidence type="ECO:0000259" key="9">
    <source>
        <dbReference type="PROSITE" id="PS50217"/>
    </source>
</evidence>
<dbReference type="GO" id="GO:0003700">
    <property type="term" value="F:DNA-binding transcription factor activity"/>
    <property type="evidence" value="ECO:0007669"/>
    <property type="project" value="InterPro"/>
</dbReference>
<organism evidence="10 11">
    <name type="scientific">Senna tora</name>
    <dbReference type="NCBI Taxonomy" id="362788"/>
    <lineage>
        <taxon>Eukaryota</taxon>
        <taxon>Viridiplantae</taxon>
        <taxon>Streptophyta</taxon>
        <taxon>Embryophyta</taxon>
        <taxon>Tracheophyta</taxon>
        <taxon>Spermatophyta</taxon>
        <taxon>Magnoliopsida</taxon>
        <taxon>eudicotyledons</taxon>
        <taxon>Gunneridae</taxon>
        <taxon>Pentapetalae</taxon>
        <taxon>rosids</taxon>
        <taxon>fabids</taxon>
        <taxon>Fabales</taxon>
        <taxon>Fabaceae</taxon>
        <taxon>Caesalpinioideae</taxon>
        <taxon>Cassia clade</taxon>
        <taxon>Senna</taxon>
    </lineage>
</organism>
<evidence type="ECO:0000256" key="6">
    <source>
        <dbReference type="SAM" id="Coils"/>
    </source>
</evidence>
<sequence>MYGRKSNKNAKPTVLTNILHKKGNKVFCIYALPSSSDELQNFVPTLKVTEEAASLLVFILLPFSPYIYIYIYICYVRNQNDFCYLRLSFPSSSSSSSAMMFFHDEAVQFPSCPLLTPSDIEELMSLVQAADPASPSSGSQGSNRAVDERKRRRMLSNRESARRSRWRKKRHLENVTNQVNRLKSENRELKSRLALTLHQHLLVSLENAGLRSESVTLLTRLSDLYRVLGSNTFHSQ</sequence>
<evidence type="ECO:0000256" key="7">
    <source>
        <dbReference type="SAM" id="MobiDB-lite"/>
    </source>
</evidence>
<keyword evidence="6" id="KW-0175">Coiled coil</keyword>
<dbReference type="GO" id="GO:0005634">
    <property type="term" value="C:nucleus"/>
    <property type="evidence" value="ECO:0007669"/>
    <property type="project" value="UniProtKB-SubCell"/>
</dbReference>
<gene>
    <name evidence="10" type="ORF">G2W53_012853</name>
</gene>
<comment type="subcellular location">
    <subcellularLocation>
        <location evidence="1">Nucleus</location>
    </subcellularLocation>
</comment>
<evidence type="ECO:0000256" key="3">
    <source>
        <dbReference type="ARBA" id="ARBA00023125"/>
    </source>
</evidence>
<dbReference type="PROSITE" id="PS50217">
    <property type="entry name" value="BZIP"/>
    <property type="match status" value="1"/>
</dbReference>
<dbReference type="OrthoDB" id="551672at2759"/>